<dbReference type="InterPro" id="IPR008995">
    <property type="entry name" value="Mo/tungstate-bd_C_term_dom"/>
</dbReference>
<dbReference type="RefSeq" id="WP_257771598.1">
    <property type="nucleotide sequence ID" value="NZ_CP102480.1"/>
</dbReference>
<dbReference type="Proteomes" id="UP001060336">
    <property type="component" value="Chromosome"/>
</dbReference>
<dbReference type="InterPro" id="IPR017871">
    <property type="entry name" value="ABC_transporter-like_CS"/>
</dbReference>
<keyword evidence="10" id="KW-1185">Reference proteome</keyword>
<keyword evidence="6 7" id="KW-0472">Membrane</keyword>
<dbReference type="Gene3D" id="3.40.50.300">
    <property type="entry name" value="P-loop containing nucleotide triphosphate hydrolases"/>
    <property type="match status" value="1"/>
</dbReference>
<dbReference type="Pfam" id="PF08402">
    <property type="entry name" value="TOBE_2"/>
    <property type="match status" value="1"/>
</dbReference>
<comment type="catalytic activity">
    <reaction evidence="7">
        <text>ATP + H2O + polyamine-[polyamine-binding protein]Side 1 = ADP + phosphate + polyamineSide 2 + [polyamine-binding protein]Side 1.</text>
        <dbReference type="EC" id="7.6.2.11"/>
    </reaction>
</comment>
<dbReference type="KEGG" id="naci:NUH88_09215"/>
<dbReference type="AlphaFoldDB" id="A0A9J7AZL8"/>
<dbReference type="SUPFAM" id="SSF52540">
    <property type="entry name" value="P-loop containing nucleoside triphosphate hydrolases"/>
    <property type="match status" value="1"/>
</dbReference>
<comment type="subunit">
    <text evidence="7">The complex is composed of two ATP-binding proteins (PotA), two transmembrane proteins (PotB and PotC) and a solute-binding protein (PotD).</text>
</comment>
<dbReference type="InterPro" id="IPR003593">
    <property type="entry name" value="AAA+_ATPase"/>
</dbReference>
<evidence type="ECO:0000256" key="6">
    <source>
        <dbReference type="ARBA" id="ARBA00023136"/>
    </source>
</evidence>
<dbReference type="Gene3D" id="2.40.50.100">
    <property type="match status" value="1"/>
</dbReference>
<comment type="similarity">
    <text evidence="7">Belongs to the ABC transporter superfamily. Spermidine/putrescine importer (TC 3.A.1.11.1) family.</text>
</comment>
<dbReference type="PROSITE" id="PS00211">
    <property type="entry name" value="ABC_TRANSPORTER_1"/>
    <property type="match status" value="1"/>
</dbReference>
<dbReference type="InterPro" id="IPR012340">
    <property type="entry name" value="NA-bd_OB-fold"/>
</dbReference>
<protein>
    <recommendedName>
        <fullName evidence="7">Spermidine/putrescine import ATP-binding protein PotA</fullName>
        <ecNumber evidence="7">7.6.2.11</ecNumber>
    </recommendedName>
</protein>
<dbReference type="SUPFAM" id="SSF50331">
    <property type="entry name" value="MOP-like"/>
    <property type="match status" value="1"/>
</dbReference>
<keyword evidence="1 7" id="KW-0813">Transport</keyword>
<dbReference type="GO" id="GO:0016887">
    <property type="term" value="F:ATP hydrolysis activity"/>
    <property type="evidence" value="ECO:0007669"/>
    <property type="project" value="InterPro"/>
</dbReference>
<evidence type="ECO:0000256" key="4">
    <source>
        <dbReference type="ARBA" id="ARBA00022840"/>
    </source>
</evidence>
<feature type="domain" description="ABC transporter" evidence="8">
    <location>
        <begin position="6"/>
        <end position="240"/>
    </location>
</feature>
<gene>
    <name evidence="7" type="primary">potA</name>
    <name evidence="9" type="ORF">NUH88_09215</name>
</gene>
<keyword evidence="2 7" id="KW-1003">Cell membrane</keyword>
<dbReference type="Pfam" id="PF00005">
    <property type="entry name" value="ABC_tran"/>
    <property type="match status" value="1"/>
</dbReference>
<accession>A0A9J7AZL8</accession>
<evidence type="ECO:0000256" key="7">
    <source>
        <dbReference type="RuleBase" id="RU364083"/>
    </source>
</evidence>
<evidence type="ECO:0000256" key="5">
    <source>
        <dbReference type="ARBA" id="ARBA00022967"/>
    </source>
</evidence>
<evidence type="ECO:0000256" key="3">
    <source>
        <dbReference type="ARBA" id="ARBA00022741"/>
    </source>
</evidence>
<dbReference type="PROSITE" id="PS50893">
    <property type="entry name" value="ABC_TRANSPORTER_2"/>
    <property type="match status" value="1"/>
</dbReference>
<dbReference type="PANTHER" id="PTHR42781:SF4">
    <property type="entry name" value="SPERMIDINE_PUTRESCINE IMPORT ATP-BINDING PROTEIN POTA"/>
    <property type="match status" value="1"/>
</dbReference>
<dbReference type="InterPro" id="IPR027417">
    <property type="entry name" value="P-loop_NTPase"/>
</dbReference>
<comment type="function">
    <text evidence="7">Part of the ABC transporter complex PotABCD involved in spermidine/putrescine import. Responsible for energy coupling to the transport system.</text>
</comment>
<evidence type="ECO:0000313" key="10">
    <source>
        <dbReference type="Proteomes" id="UP001060336"/>
    </source>
</evidence>
<keyword evidence="5 7" id="KW-1278">Translocase</keyword>
<dbReference type="InterPro" id="IPR005893">
    <property type="entry name" value="PotA-like"/>
</dbReference>
<keyword evidence="3 7" id="KW-0547">Nucleotide-binding</keyword>
<dbReference type="InterPro" id="IPR013611">
    <property type="entry name" value="Transp-assoc_OB_typ2"/>
</dbReference>
<evidence type="ECO:0000313" key="9">
    <source>
        <dbReference type="EMBL" id="UUX51865.1"/>
    </source>
</evidence>
<dbReference type="EC" id="7.6.2.11" evidence="7"/>
<reference evidence="9" key="1">
    <citation type="submission" date="2022-08" db="EMBL/GenBank/DDBJ databases">
        <title>Nisaea acidiphila sp. nov., isolated from a marine algal debris and emended description of the genus Nisaea Urios et al. 2008.</title>
        <authorList>
            <person name="Kwon K."/>
        </authorList>
    </citation>
    <scope>NUCLEOTIDE SEQUENCE</scope>
    <source>
        <strain evidence="9">MEBiC11861</strain>
    </source>
</reference>
<dbReference type="InterPro" id="IPR050093">
    <property type="entry name" value="ABC_SmlMolc_Importer"/>
</dbReference>
<dbReference type="EMBL" id="CP102480">
    <property type="protein sequence ID" value="UUX51865.1"/>
    <property type="molecule type" value="Genomic_DNA"/>
</dbReference>
<dbReference type="GO" id="GO:0005524">
    <property type="term" value="F:ATP binding"/>
    <property type="evidence" value="ECO:0007669"/>
    <property type="project" value="UniProtKB-KW"/>
</dbReference>
<evidence type="ECO:0000256" key="2">
    <source>
        <dbReference type="ARBA" id="ARBA00022475"/>
    </source>
</evidence>
<dbReference type="Gene3D" id="2.40.50.140">
    <property type="entry name" value="Nucleic acid-binding proteins"/>
    <property type="match status" value="1"/>
</dbReference>
<evidence type="ECO:0000256" key="1">
    <source>
        <dbReference type="ARBA" id="ARBA00022448"/>
    </source>
</evidence>
<dbReference type="PANTHER" id="PTHR42781">
    <property type="entry name" value="SPERMIDINE/PUTRESCINE IMPORT ATP-BINDING PROTEIN POTA"/>
    <property type="match status" value="1"/>
</dbReference>
<dbReference type="FunFam" id="3.40.50.300:FF:000133">
    <property type="entry name" value="Spermidine/putrescine import ATP-binding protein PotA"/>
    <property type="match status" value="1"/>
</dbReference>
<dbReference type="InterPro" id="IPR017879">
    <property type="entry name" value="PotA_ATP-bd"/>
</dbReference>
<dbReference type="InterPro" id="IPR003439">
    <property type="entry name" value="ABC_transporter-like_ATP-bd"/>
</dbReference>
<dbReference type="SMART" id="SM00382">
    <property type="entry name" value="AAA"/>
    <property type="match status" value="1"/>
</dbReference>
<dbReference type="CDD" id="cd03300">
    <property type="entry name" value="ABC_PotA_N"/>
    <property type="match status" value="1"/>
</dbReference>
<sequence length="357" mass="38099">MSDAAVSAQSITKIFGPTDGGLRALDDVSVDIRANEFFTLLGPSGCGKTTLLRMIAGFETPTYGNIILDGVDITTEPPFKRPVNTVFQSYALFPHLTVAENVGFGLEMRGRQKKEIAGTVEEVLALVRMEQMAGRYPSQLSGGQQQRVALARALAPRPSVLLLDEPLSALDLKLRKQMQIELKRMQLETGITFVFVTHDQEEALTMSDRIAVMSAGRILQIGAPRDIYNAPANRFVADFIGESNFLPATVADAGSVTLGNGNTAPAVMPAGLEAGTRVTVAIRPEQIDVCAEADGLLAGTVAELVYFGTDMHAHLTLGDGETVVARVTARSEAALEKGGRTGIRFAPGALRVVEDDA</sequence>
<dbReference type="GO" id="GO:0043190">
    <property type="term" value="C:ATP-binding cassette (ABC) transporter complex"/>
    <property type="evidence" value="ECO:0007669"/>
    <property type="project" value="InterPro"/>
</dbReference>
<keyword evidence="4 7" id="KW-0067">ATP-binding</keyword>
<evidence type="ECO:0000259" key="8">
    <source>
        <dbReference type="PROSITE" id="PS50893"/>
    </source>
</evidence>
<organism evidence="9 10">
    <name type="scientific">Nisaea acidiphila</name>
    <dbReference type="NCBI Taxonomy" id="1862145"/>
    <lineage>
        <taxon>Bacteria</taxon>
        <taxon>Pseudomonadati</taxon>
        <taxon>Pseudomonadota</taxon>
        <taxon>Alphaproteobacteria</taxon>
        <taxon>Rhodospirillales</taxon>
        <taxon>Thalassobaculaceae</taxon>
        <taxon>Nisaea</taxon>
    </lineage>
</organism>
<name>A0A9J7AZL8_9PROT</name>
<dbReference type="GO" id="GO:0015594">
    <property type="term" value="F:ABC-type putrescine transporter activity"/>
    <property type="evidence" value="ECO:0007669"/>
    <property type="project" value="InterPro"/>
</dbReference>
<dbReference type="NCBIfam" id="TIGR01187">
    <property type="entry name" value="potA"/>
    <property type="match status" value="1"/>
</dbReference>
<proteinExistence type="inferred from homology"/>